<dbReference type="EMBL" id="CP031222">
    <property type="protein sequence ID" value="AXI02950.1"/>
    <property type="molecule type" value="Genomic_DNA"/>
</dbReference>
<feature type="transmembrane region" description="Helical" evidence="1">
    <location>
        <begin position="115"/>
        <end position="132"/>
    </location>
</feature>
<keyword evidence="3" id="KW-1185">Reference proteome</keyword>
<protein>
    <submittedName>
        <fullName evidence="2">YeeE/YedE family protein</fullName>
    </submittedName>
</protein>
<keyword evidence="1" id="KW-0812">Transmembrane</keyword>
<proteinExistence type="predicted"/>
<organism evidence="2 3">
    <name type="scientific">Aquirhabdus parva</name>
    <dbReference type="NCBI Taxonomy" id="2283318"/>
    <lineage>
        <taxon>Bacteria</taxon>
        <taxon>Pseudomonadati</taxon>
        <taxon>Pseudomonadota</taxon>
        <taxon>Gammaproteobacteria</taxon>
        <taxon>Moraxellales</taxon>
        <taxon>Moraxellaceae</taxon>
        <taxon>Aquirhabdus</taxon>
    </lineage>
</organism>
<evidence type="ECO:0000313" key="2">
    <source>
        <dbReference type="EMBL" id="AXI02950.1"/>
    </source>
</evidence>
<evidence type="ECO:0000256" key="1">
    <source>
        <dbReference type="SAM" id="Phobius"/>
    </source>
</evidence>
<dbReference type="OrthoDB" id="9790409at2"/>
<dbReference type="AlphaFoldDB" id="A0A345P6P1"/>
<feature type="transmembrane region" description="Helical" evidence="1">
    <location>
        <begin position="85"/>
        <end position="109"/>
    </location>
</feature>
<dbReference type="Pfam" id="PF20398">
    <property type="entry name" value="DUF6691"/>
    <property type="match status" value="1"/>
</dbReference>
<keyword evidence="1" id="KW-0472">Membrane</keyword>
<evidence type="ECO:0000313" key="3">
    <source>
        <dbReference type="Proteomes" id="UP000253940"/>
    </source>
</evidence>
<sequence length="137" mass="14616">MRSIFTALLAGLLFGSGLVISGMTNPENILAFLDVTGNWNPALALVMASAIVVTLPAFTWVRRRQHNLVGDPVTLSNRRPLDKDLIFGAIIFGVGWGLSGLCPAPSLIAGLGGNAHILVFVLTMTIGLWLSTRFKNS</sequence>
<gene>
    <name evidence="2" type="ORF">HYN46_08935</name>
</gene>
<reference evidence="2 3" key="1">
    <citation type="submission" date="2018-07" db="EMBL/GenBank/DDBJ databases">
        <title>Genome sequencing of Moraxellaceae gen. HYN0046.</title>
        <authorList>
            <person name="Kim M."/>
            <person name="Yi H."/>
        </authorList>
    </citation>
    <scope>NUCLEOTIDE SEQUENCE [LARGE SCALE GENOMIC DNA]</scope>
    <source>
        <strain evidence="2 3">HYN0046</strain>
    </source>
</reference>
<dbReference type="KEGG" id="mbah:HYN46_08935"/>
<name>A0A345P6P1_9GAMM</name>
<accession>A0A345P6P1</accession>
<dbReference type="Proteomes" id="UP000253940">
    <property type="component" value="Chromosome"/>
</dbReference>
<dbReference type="RefSeq" id="WP_114899060.1">
    <property type="nucleotide sequence ID" value="NZ_CP031222.1"/>
</dbReference>
<dbReference type="InterPro" id="IPR046513">
    <property type="entry name" value="DUF6691"/>
</dbReference>
<keyword evidence="1" id="KW-1133">Transmembrane helix</keyword>
<feature type="transmembrane region" description="Helical" evidence="1">
    <location>
        <begin position="42"/>
        <end position="61"/>
    </location>
</feature>